<dbReference type="InterPro" id="IPR001789">
    <property type="entry name" value="Sig_transdc_resp-reg_receiver"/>
</dbReference>
<dbReference type="InterPro" id="IPR011006">
    <property type="entry name" value="CheY-like_superfamily"/>
</dbReference>
<proteinExistence type="predicted"/>
<reference evidence="14 15" key="1">
    <citation type="submission" date="2014-02" db="EMBL/GenBank/DDBJ databases">
        <title>The small core and large imbalanced accessory genome model reveals a collaborative survival strategy of Sorangium cellulosum strains in nature.</title>
        <authorList>
            <person name="Han K."/>
            <person name="Peng R."/>
            <person name="Blom J."/>
            <person name="Li Y.-Z."/>
        </authorList>
    </citation>
    <scope>NUCLEOTIDE SEQUENCE [LARGE SCALE GENOMIC DNA]</scope>
    <source>
        <strain evidence="14 15">So0008-312</strain>
    </source>
</reference>
<dbReference type="InterPro" id="IPR000700">
    <property type="entry name" value="PAS-assoc_C"/>
</dbReference>
<comment type="catalytic activity">
    <reaction evidence="1">
        <text>ATP + protein L-histidine = ADP + protein N-phospho-L-histidine.</text>
        <dbReference type="EC" id="2.7.13.3"/>
    </reaction>
</comment>
<keyword evidence="3 9" id="KW-0597">Phosphoprotein</keyword>
<evidence type="ECO:0000256" key="8">
    <source>
        <dbReference type="ARBA" id="ARBA00023012"/>
    </source>
</evidence>
<dbReference type="Gene3D" id="3.30.565.10">
    <property type="entry name" value="Histidine kinase-like ATPase, C-terminal domain"/>
    <property type="match status" value="2"/>
</dbReference>
<evidence type="ECO:0000256" key="10">
    <source>
        <dbReference type="SAM" id="MobiDB-lite"/>
    </source>
</evidence>
<evidence type="ECO:0000259" key="12">
    <source>
        <dbReference type="PROSITE" id="PS50110"/>
    </source>
</evidence>
<keyword evidence="6" id="KW-0418">Kinase</keyword>
<dbReference type="Gene3D" id="3.30.450.40">
    <property type="match status" value="1"/>
</dbReference>
<dbReference type="Gene3D" id="1.10.287.130">
    <property type="match status" value="2"/>
</dbReference>
<dbReference type="InterPro" id="IPR003661">
    <property type="entry name" value="HisK_dim/P_dom"/>
</dbReference>
<dbReference type="CDD" id="cd17574">
    <property type="entry name" value="REC_OmpR"/>
    <property type="match status" value="1"/>
</dbReference>
<comment type="caution">
    <text evidence="14">The sequence shown here is derived from an EMBL/GenBank/DDBJ whole genome shotgun (WGS) entry which is preliminary data.</text>
</comment>
<keyword evidence="8" id="KW-0902">Two-component regulatory system</keyword>
<dbReference type="SMART" id="SM00387">
    <property type="entry name" value="HATPase_c"/>
    <property type="match status" value="2"/>
</dbReference>
<dbReference type="Pfam" id="PF00072">
    <property type="entry name" value="Response_reg"/>
    <property type="match status" value="1"/>
</dbReference>
<organism evidence="14 15">
    <name type="scientific">Sorangium cellulosum</name>
    <name type="common">Polyangium cellulosum</name>
    <dbReference type="NCBI Taxonomy" id="56"/>
    <lineage>
        <taxon>Bacteria</taxon>
        <taxon>Pseudomonadati</taxon>
        <taxon>Myxococcota</taxon>
        <taxon>Polyangia</taxon>
        <taxon>Polyangiales</taxon>
        <taxon>Polyangiaceae</taxon>
        <taxon>Sorangium</taxon>
    </lineage>
</organism>
<evidence type="ECO:0000256" key="4">
    <source>
        <dbReference type="ARBA" id="ARBA00022679"/>
    </source>
</evidence>
<evidence type="ECO:0000256" key="3">
    <source>
        <dbReference type="ARBA" id="ARBA00022553"/>
    </source>
</evidence>
<evidence type="ECO:0000256" key="1">
    <source>
        <dbReference type="ARBA" id="ARBA00000085"/>
    </source>
</evidence>
<keyword evidence="5" id="KW-0547">Nucleotide-binding</keyword>
<gene>
    <name evidence="14" type="ORF">BE15_18465</name>
</gene>
<dbReference type="SUPFAM" id="SSF47384">
    <property type="entry name" value="Homodimeric domain of signal transducing histidine kinase"/>
    <property type="match status" value="2"/>
</dbReference>
<dbReference type="InterPro" id="IPR029016">
    <property type="entry name" value="GAF-like_dom_sf"/>
</dbReference>
<evidence type="ECO:0000259" key="11">
    <source>
        <dbReference type="PROSITE" id="PS50109"/>
    </source>
</evidence>
<dbReference type="SUPFAM" id="SSF55785">
    <property type="entry name" value="PYP-like sensor domain (PAS domain)"/>
    <property type="match status" value="1"/>
</dbReference>
<dbReference type="Pfam" id="PF08448">
    <property type="entry name" value="PAS_4"/>
    <property type="match status" value="1"/>
</dbReference>
<dbReference type="PANTHER" id="PTHR43547">
    <property type="entry name" value="TWO-COMPONENT HISTIDINE KINASE"/>
    <property type="match status" value="1"/>
</dbReference>
<evidence type="ECO:0000313" key="15">
    <source>
        <dbReference type="Proteomes" id="UP000075260"/>
    </source>
</evidence>
<feature type="region of interest" description="Disordered" evidence="10">
    <location>
        <begin position="433"/>
        <end position="462"/>
    </location>
</feature>
<dbReference type="PROSITE" id="PS50109">
    <property type="entry name" value="HIS_KIN"/>
    <property type="match status" value="2"/>
</dbReference>
<evidence type="ECO:0000256" key="9">
    <source>
        <dbReference type="PROSITE-ProRule" id="PRU00169"/>
    </source>
</evidence>
<dbReference type="InterPro" id="IPR035965">
    <property type="entry name" value="PAS-like_dom_sf"/>
</dbReference>
<accession>A0A150QLI3</accession>
<evidence type="ECO:0000256" key="7">
    <source>
        <dbReference type="ARBA" id="ARBA00022840"/>
    </source>
</evidence>
<keyword evidence="7" id="KW-0067">ATP-binding</keyword>
<feature type="modified residue" description="4-aspartylphosphate" evidence="9">
    <location>
        <position position="517"/>
    </location>
</feature>
<dbReference type="PRINTS" id="PR00344">
    <property type="entry name" value="BCTRLSENSOR"/>
</dbReference>
<dbReference type="SMART" id="SM00065">
    <property type="entry name" value="GAF"/>
    <property type="match status" value="1"/>
</dbReference>
<dbReference type="FunFam" id="3.30.450.20:FF:000155">
    <property type="entry name" value="Sensor histidine kinase TodS"/>
    <property type="match status" value="1"/>
</dbReference>
<protein>
    <recommendedName>
        <fullName evidence="2">histidine kinase</fullName>
        <ecNumber evidence="2">2.7.13.3</ecNumber>
    </recommendedName>
</protein>
<dbReference type="Gene3D" id="3.40.50.2300">
    <property type="match status" value="1"/>
</dbReference>
<dbReference type="SUPFAM" id="SSF55874">
    <property type="entry name" value="ATPase domain of HSP90 chaperone/DNA topoisomerase II/histidine kinase"/>
    <property type="match status" value="2"/>
</dbReference>
<dbReference type="AlphaFoldDB" id="A0A150QLI3"/>
<dbReference type="CDD" id="cd00082">
    <property type="entry name" value="HisKA"/>
    <property type="match status" value="2"/>
</dbReference>
<dbReference type="FunFam" id="3.30.565.10:FF:000037">
    <property type="entry name" value="Hybrid sensor histidine kinase/response regulator"/>
    <property type="match status" value="1"/>
</dbReference>
<feature type="domain" description="PAC" evidence="13">
    <location>
        <begin position="108"/>
        <end position="162"/>
    </location>
</feature>
<evidence type="ECO:0000259" key="13">
    <source>
        <dbReference type="PROSITE" id="PS50113"/>
    </source>
</evidence>
<dbReference type="PROSITE" id="PS50113">
    <property type="entry name" value="PAC"/>
    <property type="match status" value="1"/>
</dbReference>
<evidence type="ECO:0000256" key="6">
    <source>
        <dbReference type="ARBA" id="ARBA00022777"/>
    </source>
</evidence>
<dbReference type="Proteomes" id="UP000075260">
    <property type="component" value="Unassembled WGS sequence"/>
</dbReference>
<dbReference type="SUPFAM" id="SSF52172">
    <property type="entry name" value="CheY-like"/>
    <property type="match status" value="1"/>
</dbReference>
<feature type="domain" description="Histidine kinase" evidence="11">
    <location>
        <begin position="180"/>
        <end position="395"/>
    </location>
</feature>
<evidence type="ECO:0000256" key="5">
    <source>
        <dbReference type="ARBA" id="ARBA00022741"/>
    </source>
</evidence>
<dbReference type="InterPro" id="IPR003018">
    <property type="entry name" value="GAF"/>
</dbReference>
<dbReference type="Pfam" id="PF02518">
    <property type="entry name" value="HATPase_c"/>
    <property type="match status" value="2"/>
</dbReference>
<feature type="compositionally biased region" description="Low complexity" evidence="10">
    <location>
        <begin position="440"/>
        <end position="453"/>
    </location>
</feature>
<dbReference type="PROSITE" id="PS50110">
    <property type="entry name" value="RESPONSE_REGULATORY"/>
    <property type="match status" value="1"/>
</dbReference>
<dbReference type="InterPro" id="IPR036097">
    <property type="entry name" value="HisK_dim/P_sf"/>
</dbReference>
<dbReference type="Pfam" id="PF01590">
    <property type="entry name" value="GAF"/>
    <property type="match status" value="1"/>
</dbReference>
<dbReference type="InterPro" id="IPR036890">
    <property type="entry name" value="HATPase_C_sf"/>
</dbReference>
<feature type="domain" description="Response regulatory" evidence="12">
    <location>
        <begin position="469"/>
        <end position="584"/>
    </location>
</feature>
<name>A0A150QLI3_SORCE</name>
<dbReference type="SUPFAM" id="SSF55781">
    <property type="entry name" value="GAF domain-like"/>
    <property type="match status" value="1"/>
</dbReference>
<keyword evidence="4" id="KW-0808">Transferase</keyword>
<feature type="domain" description="Histidine kinase" evidence="11">
    <location>
        <begin position="797"/>
        <end position="1019"/>
    </location>
</feature>
<evidence type="ECO:0000256" key="2">
    <source>
        <dbReference type="ARBA" id="ARBA00012438"/>
    </source>
</evidence>
<dbReference type="EC" id="2.7.13.3" evidence="2"/>
<evidence type="ECO:0000313" key="14">
    <source>
        <dbReference type="EMBL" id="KYF68556.1"/>
    </source>
</evidence>
<dbReference type="Pfam" id="PF00512">
    <property type="entry name" value="HisKA"/>
    <property type="match status" value="2"/>
</dbReference>
<dbReference type="SMART" id="SM00388">
    <property type="entry name" value="HisKA"/>
    <property type="match status" value="2"/>
</dbReference>
<dbReference type="EMBL" id="JEMA01000562">
    <property type="protein sequence ID" value="KYF68556.1"/>
    <property type="molecule type" value="Genomic_DNA"/>
</dbReference>
<dbReference type="InterPro" id="IPR013656">
    <property type="entry name" value="PAS_4"/>
</dbReference>
<dbReference type="GO" id="GO:0000155">
    <property type="term" value="F:phosphorelay sensor kinase activity"/>
    <property type="evidence" value="ECO:0007669"/>
    <property type="project" value="InterPro"/>
</dbReference>
<dbReference type="FunFam" id="3.30.565.10:FF:000006">
    <property type="entry name" value="Sensor histidine kinase WalK"/>
    <property type="match status" value="1"/>
</dbReference>
<dbReference type="InterPro" id="IPR004358">
    <property type="entry name" value="Sig_transdc_His_kin-like_C"/>
</dbReference>
<dbReference type="InterPro" id="IPR003594">
    <property type="entry name" value="HATPase_dom"/>
</dbReference>
<dbReference type="InterPro" id="IPR005467">
    <property type="entry name" value="His_kinase_dom"/>
</dbReference>
<sequence>MDDSEDHLLRDTELLKQEIARASPGRESGLLRLLAARVAMNSAFQFWGLLDAHGTNWESNYPSVHGAGVSRRDVHGVPFWDCPWWRGSPEAQERLKDAVRRAARGEFVRYDAEIIGGKEGKERITIDFNINPVKDRQGDVVFMIAEGRDVTEQRRLEREVARHRDELATLDRLKTEFVANVSHEFRTPLTLILGHVEDALSRPARALAGEGLAAAQRSALRLLRLVNTLLDFSRIEAGSLDTWFELTDLAQLTEELAGSFRALVEAAGLALVVDCPPLPGPVYVDIAQWEKIVSNLLSNAFKFTLEGQIALSLRPHRDGVELSVRDTGAGIPADELPRIFERFHRVHGLRCRSIEGTGIGLSLVQELVKVHGGSLRASSEPGQGSTFTVSIPWGRAHLPPERVAATGSCATATATSSVRLHVIEPSRWPARARGDGAHDGGLPARAADPAAGARTGGEPEACPREGELRILVADDNADMREYLAHLLARRWSVEAVADGRSALASALARPPDLVVSDVMMPGLDGVSLLRELRADPRTSMIPVVLVSARAGEEAVVEAIEARADDYLVKPFSARELLARVRTQLEMARMRRAATEAAERERAQELPRLLDAASVMLADSLDYPTTLARVAQLAVSVLADFCLVDLKQDEEEGGGLRRVGVGCADPAQAALAEEAKRFAPALDGSRDNAQSRVLLERRSVLIDPFTEAHMRAIAQDEDHLRVIREIGGRSFMCVPLATRERAFGTLTFIASRSGRRYGPAELAAAEELARRCALAVDNARLYNDAQRAIALRDEFLSIASHELKTPLTPLSLQIQLLMRRAPELCCDRDRLSWLTSRLGLVRRQSERLRRLVDNLLDVSRIAAGRLALDLEPVRLSDIVRQVVSRCHEGSELVESGSRIAVSADDDAAGQWDRVRLEQVVDNLVSNALKYGQGKPIDIAVTSTSSTTTLTIADHGIGIAPEHIDRVFGRFERAVSARNYGGLGMGLYISRQVVEALDGSIEVSSVLGEGSTFKVHLPLAGPGASSRRGLPA</sequence>
<dbReference type="PANTHER" id="PTHR43547:SF2">
    <property type="entry name" value="HYBRID SIGNAL TRANSDUCTION HISTIDINE KINASE C"/>
    <property type="match status" value="1"/>
</dbReference>
<dbReference type="SMART" id="SM00448">
    <property type="entry name" value="REC"/>
    <property type="match status" value="1"/>
</dbReference>
<dbReference type="GO" id="GO:0005524">
    <property type="term" value="F:ATP binding"/>
    <property type="evidence" value="ECO:0007669"/>
    <property type="project" value="UniProtKB-KW"/>
</dbReference>
<dbReference type="Gene3D" id="3.30.450.20">
    <property type="entry name" value="PAS domain"/>
    <property type="match status" value="1"/>
</dbReference>